<keyword evidence="3 6" id="KW-0812">Transmembrane</keyword>
<sequence length="418" mass="47386">MKGRHIKHLLLFFLVLLVSFLRVEKDKGYLPDDLGSGSLVVSVEGVPQGDERGLKVKVKLLGGDIPELYRRVGYLTLFGAEDLPSRRFEVFGHVKVHNGKIFISSSWRDVKKIILVGESQRDKLIKRMEEKIKDANVKSLVLSYLFGTAQDVMSFEYQASFWRTGLLHLLVVSGFHLTLIALILRYLLPGRYGFFLALLGVSWYAFFVVPMDPPVLRAHLMILFAILIRLLDRRPDYLNLLFFSGSVILFLYPEYLTSYSFWLSFSATLYLILSSTNIESIKNSLPERLYPVFVSFWGSFFAFLGTASIVSTFSLTTPASVLFTPIVGILFVPFTAYGILELLTFFSLPSFPLEYLGKAILSLVSLLSYMSLTVNTPLSVKEAIFITLLSALMLYFLKNWWKLLAGAPLMPFLLRSLL</sequence>
<keyword evidence="5 6" id="KW-0472">Membrane</keyword>
<evidence type="ECO:0000256" key="1">
    <source>
        <dbReference type="ARBA" id="ARBA00004651"/>
    </source>
</evidence>
<keyword evidence="9" id="KW-1185">Reference proteome</keyword>
<evidence type="ECO:0000259" key="7">
    <source>
        <dbReference type="Pfam" id="PF03772"/>
    </source>
</evidence>
<name>A0A285NPQ1_9AQUI</name>
<comment type="subcellular location">
    <subcellularLocation>
        <location evidence="1">Cell membrane</location>
        <topology evidence="1">Multi-pass membrane protein</topology>
    </subcellularLocation>
</comment>
<gene>
    <name evidence="8" type="ORF">SAMN06265353_0097</name>
</gene>
<dbReference type="PANTHER" id="PTHR30619">
    <property type="entry name" value="DNA INTERNALIZATION/COMPETENCE PROTEIN COMEC/REC2"/>
    <property type="match status" value="1"/>
</dbReference>
<reference evidence="9" key="1">
    <citation type="submission" date="2017-09" db="EMBL/GenBank/DDBJ databases">
        <authorList>
            <person name="Varghese N."/>
            <person name="Submissions S."/>
        </authorList>
    </citation>
    <scope>NUCLEOTIDE SEQUENCE [LARGE SCALE GENOMIC DNA]</scope>
    <source>
        <strain evidence="9">DSM 2913</strain>
    </source>
</reference>
<dbReference type="EMBL" id="OBEN01000001">
    <property type="protein sequence ID" value="SNZ10947.1"/>
    <property type="molecule type" value="Genomic_DNA"/>
</dbReference>
<feature type="transmembrane region" description="Helical" evidence="6">
    <location>
        <begin position="191"/>
        <end position="209"/>
    </location>
</feature>
<dbReference type="AlphaFoldDB" id="A0A285NPQ1"/>
<evidence type="ECO:0000256" key="4">
    <source>
        <dbReference type="ARBA" id="ARBA00022989"/>
    </source>
</evidence>
<feature type="transmembrane region" description="Helical" evidence="6">
    <location>
        <begin position="355"/>
        <end position="372"/>
    </location>
</feature>
<dbReference type="PANTHER" id="PTHR30619:SF1">
    <property type="entry name" value="RECOMBINATION PROTEIN 2"/>
    <property type="match status" value="1"/>
</dbReference>
<dbReference type="Pfam" id="PF03772">
    <property type="entry name" value="Competence"/>
    <property type="match status" value="1"/>
</dbReference>
<dbReference type="GO" id="GO:0005886">
    <property type="term" value="C:plasma membrane"/>
    <property type="evidence" value="ECO:0007669"/>
    <property type="project" value="UniProtKB-SubCell"/>
</dbReference>
<evidence type="ECO:0000313" key="9">
    <source>
        <dbReference type="Proteomes" id="UP000218627"/>
    </source>
</evidence>
<feature type="domain" description="ComEC/Rec2-related protein" evidence="7">
    <location>
        <begin position="150"/>
        <end position="396"/>
    </location>
</feature>
<feature type="transmembrane region" description="Helical" evidence="6">
    <location>
        <begin position="290"/>
        <end position="310"/>
    </location>
</feature>
<feature type="transmembrane region" description="Helical" evidence="6">
    <location>
        <begin position="378"/>
        <end position="397"/>
    </location>
</feature>
<evidence type="ECO:0000256" key="6">
    <source>
        <dbReference type="SAM" id="Phobius"/>
    </source>
</evidence>
<accession>A0A285NPQ1</accession>
<organism evidence="8 9">
    <name type="scientific">Hydrogenobacter hydrogenophilus</name>
    <dbReference type="NCBI Taxonomy" id="35835"/>
    <lineage>
        <taxon>Bacteria</taxon>
        <taxon>Pseudomonadati</taxon>
        <taxon>Aquificota</taxon>
        <taxon>Aquificia</taxon>
        <taxon>Aquificales</taxon>
        <taxon>Aquificaceae</taxon>
        <taxon>Hydrogenobacter</taxon>
    </lineage>
</organism>
<feature type="transmembrane region" description="Helical" evidence="6">
    <location>
        <begin position="215"/>
        <end position="231"/>
    </location>
</feature>
<keyword evidence="2" id="KW-1003">Cell membrane</keyword>
<protein>
    <submittedName>
        <fullName evidence="8">Competence protein ComEC</fullName>
    </submittedName>
</protein>
<feature type="transmembrane region" description="Helical" evidence="6">
    <location>
        <begin position="165"/>
        <end position="184"/>
    </location>
</feature>
<evidence type="ECO:0000256" key="3">
    <source>
        <dbReference type="ARBA" id="ARBA00022692"/>
    </source>
</evidence>
<dbReference type="NCBIfam" id="TIGR00360">
    <property type="entry name" value="ComEC_N-term"/>
    <property type="match status" value="1"/>
</dbReference>
<proteinExistence type="predicted"/>
<evidence type="ECO:0000313" key="8">
    <source>
        <dbReference type="EMBL" id="SNZ10947.1"/>
    </source>
</evidence>
<dbReference type="RefSeq" id="WP_096599983.1">
    <property type="nucleotide sequence ID" value="NZ_OBEN01000001.1"/>
</dbReference>
<dbReference type="InterPro" id="IPR052159">
    <property type="entry name" value="Competence_DNA_uptake"/>
</dbReference>
<dbReference type="InterPro" id="IPR004477">
    <property type="entry name" value="ComEC_N"/>
</dbReference>
<evidence type="ECO:0000256" key="5">
    <source>
        <dbReference type="ARBA" id="ARBA00023136"/>
    </source>
</evidence>
<feature type="transmembrane region" description="Helical" evidence="6">
    <location>
        <begin position="322"/>
        <end position="343"/>
    </location>
</feature>
<feature type="transmembrane region" description="Helical" evidence="6">
    <location>
        <begin position="238"/>
        <end position="255"/>
    </location>
</feature>
<keyword evidence="4 6" id="KW-1133">Transmembrane helix</keyword>
<dbReference type="Proteomes" id="UP000218627">
    <property type="component" value="Unassembled WGS sequence"/>
</dbReference>
<evidence type="ECO:0000256" key="2">
    <source>
        <dbReference type="ARBA" id="ARBA00022475"/>
    </source>
</evidence>
<dbReference type="OrthoDB" id="13619at2"/>